<dbReference type="OrthoDB" id="27537at2759"/>
<keyword evidence="3" id="KW-0175">Coiled coil</keyword>
<dbReference type="GeneID" id="20040260"/>
<feature type="compositionally biased region" description="Polar residues" evidence="4">
    <location>
        <begin position="530"/>
        <end position="547"/>
    </location>
</feature>
<feature type="coiled-coil region" evidence="3">
    <location>
        <begin position="173"/>
        <end position="207"/>
    </location>
</feature>
<dbReference type="VEuPathDB" id="PlasmoDB:C922_04986"/>
<evidence type="ECO:0000313" key="5">
    <source>
        <dbReference type="EMBL" id="EUD64640.1"/>
    </source>
</evidence>
<name>W6ZZD8_9APIC</name>
<dbReference type="Gene3D" id="2.130.10.10">
    <property type="entry name" value="YVTN repeat-like/Quinoprotein amine dehydrogenase"/>
    <property type="match status" value="1"/>
</dbReference>
<keyword evidence="6" id="KW-1185">Reference proteome</keyword>
<dbReference type="SUPFAM" id="SSF50978">
    <property type="entry name" value="WD40 repeat-like"/>
    <property type="match status" value="1"/>
</dbReference>
<dbReference type="SMART" id="SM00320">
    <property type="entry name" value="WD40"/>
    <property type="match status" value="4"/>
</dbReference>
<organism evidence="5 6">
    <name type="scientific">Plasmodium inui San Antonio 1</name>
    <dbReference type="NCBI Taxonomy" id="1237626"/>
    <lineage>
        <taxon>Eukaryota</taxon>
        <taxon>Sar</taxon>
        <taxon>Alveolata</taxon>
        <taxon>Apicomplexa</taxon>
        <taxon>Aconoidasida</taxon>
        <taxon>Haemosporida</taxon>
        <taxon>Plasmodiidae</taxon>
        <taxon>Plasmodium</taxon>
        <taxon>Plasmodium (Plasmodium)</taxon>
    </lineage>
</organism>
<dbReference type="PANTHER" id="PTHR44019:SF8">
    <property type="entry name" value="POC1 CENTRIOLAR PROTEIN HOMOLOG"/>
    <property type="match status" value="1"/>
</dbReference>
<evidence type="ECO:0000256" key="4">
    <source>
        <dbReference type="SAM" id="MobiDB-lite"/>
    </source>
</evidence>
<accession>W6ZZD8</accession>
<dbReference type="PANTHER" id="PTHR44019">
    <property type="entry name" value="WD REPEAT-CONTAINING PROTEIN 55"/>
    <property type="match status" value="1"/>
</dbReference>
<keyword evidence="2" id="KW-0677">Repeat</keyword>
<feature type="region of interest" description="Disordered" evidence="4">
    <location>
        <begin position="101"/>
        <end position="126"/>
    </location>
</feature>
<dbReference type="InterPro" id="IPR036322">
    <property type="entry name" value="WD40_repeat_dom_sf"/>
</dbReference>
<dbReference type="EMBL" id="KI965492">
    <property type="protein sequence ID" value="EUD64640.1"/>
    <property type="molecule type" value="Genomic_DNA"/>
</dbReference>
<evidence type="ECO:0000256" key="3">
    <source>
        <dbReference type="SAM" id="Coils"/>
    </source>
</evidence>
<dbReference type="RefSeq" id="XP_008818782.1">
    <property type="nucleotide sequence ID" value="XM_008820560.1"/>
</dbReference>
<dbReference type="InterPro" id="IPR050505">
    <property type="entry name" value="WDR55/POC1"/>
</dbReference>
<evidence type="ECO:0000256" key="1">
    <source>
        <dbReference type="ARBA" id="ARBA00022574"/>
    </source>
</evidence>
<evidence type="ECO:0000256" key="2">
    <source>
        <dbReference type="ARBA" id="ARBA00022737"/>
    </source>
</evidence>
<feature type="region of interest" description="Disordered" evidence="4">
    <location>
        <begin position="516"/>
        <end position="547"/>
    </location>
</feature>
<feature type="region of interest" description="Disordered" evidence="4">
    <location>
        <begin position="374"/>
        <end position="412"/>
    </location>
</feature>
<reference evidence="5 6" key="1">
    <citation type="submission" date="2013-02" db="EMBL/GenBank/DDBJ databases">
        <title>The Genome Sequence of Plasmodium inui San Antonio 1.</title>
        <authorList>
            <consortium name="The Broad Institute Genome Sequencing Platform"/>
            <consortium name="The Broad Institute Genome Sequencing Center for Infectious Disease"/>
            <person name="Neafsey D."/>
            <person name="Cheeseman I."/>
            <person name="Volkman S."/>
            <person name="Adams J."/>
            <person name="Walker B."/>
            <person name="Young S.K."/>
            <person name="Zeng Q."/>
            <person name="Gargeya S."/>
            <person name="Fitzgerald M."/>
            <person name="Haas B."/>
            <person name="Abouelleil A."/>
            <person name="Alvarado L."/>
            <person name="Arachchi H.M."/>
            <person name="Berlin A.M."/>
            <person name="Chapman S.B."/>
            <person name="Dewar J."/>
            <person name="Goldberg J."/>
            <person name="Griggs A."/>
            <person name="Gujja S."/>
            <person name="Hansen M."/>
            <person name="Howarth C."/>
            <person name="Imamovic A."/>
            <person name="Larimer J."/>
            <person name="McCowan C."/>
            <person name="Murphy C."/>
            <person name="Neiman D."/>
            <person name="Pearson M."/>
            <person name="Priest M."/>
            <person name="Roberts A."/>
            <person name="Saif S."/>
            <person name="Shea T."/>
            <person name="Sisk P."/>
            <person name="Sykes S."/>
            <person name="Wortman J."/>
            <person name="Nusbaum C."/>
            <person name="Birren B."/>
        </authorList>
    </citation>
    <scope>NUCLEOTIDE SEQUENCE [LARGE SCALE GENOMIC DNA]</scope>
    <source>
        <strain evidence="5 6">San Antonio 1</strain>
    </source>
</reference>
<dbReference type="Proteomes" id="UP000030640">
    <property type="component" value="Unassembled WGS sequence"/>
</dbReference>
<protein>
    <submittedName>
        <fullName evidence="5">Uncharacterized protein</fullName>
    </submittedName>
</protein>
<keyword evidence="1" id="KW-0853">WD repeat</keyword>
<proteinExistence type="predicted"/>
<dbReference type="InterPro" id="IPR015943">
    <property type="entry name" value="WD40/YVTN_repeat-like_dom_sf"/>
</dbReference>
<evidence type="ECO:0000313" key="6">
    <source>
        <dbReference type="Proteomes" id="UP000030640"/>
    </source>
</evidence>
<sequence>MAQDWKNTILQRMKQRNVAQSQRYEQVLTSYNALVDEKNKLTAIIASFTSENVFMLNGKHLSFSLSRRENSIPNLLNHCYAQREDYGGDNLTHRDMSLSVASGNDATTEGSPGEATTPSGATAKTQDRLTNGLSKRELLQVIKEKAKADQLILLLKNDINEKKKVLSILNKHNKTLNDTLVKKEQQLNDKKEKLSKLQNVISRQEKEIKLYATCNVSLKRKIKWSQKKKQKVINEFDAIRLSYFKIWKEAFQLKKCKKNLEKDYFAIRNELLQKKIENEKLLQCLLKIKKEYRRHLIKVHTLVRQRNANYSLLSEKNPTHKRRFPKRHKFFLTLYWDKLHYMYNYGEPPWANAHHSQRKNNVLAKKRNNLLVVPSRSSHAEKPPIRQDIPQVEKSQWGENAPAPEAPHASGKNKYSVLREHVQVAHKKGSFLQNGRGDYNHLGAISLGNSCHSNGRYQTVSNDPTQFVSNGLRRPRFHKIKGYLSVHTSSSVLCFSAFPGTCPQVDSHKYVKQKWGRRQRTCSSDKENQLDSSGLANHGESGTSLLPHNNDCDSDLDMLSSVGSDGDYSELRDPRLAVLPTAWLPHPTDTHPHNALVTCAEDGSIAFVKIKKEKMTCIKRFQIGDQKIAATNVCVHPTSKHSLLSLTNNTICLINNGSGQIENWYHSHDEKITSINFLHHLSYADELPPSGSPADSPFFYSTSLDKTVKLFHLERGSLYSLLRVNDAVTCSCKSNKQPLVLIGTRSGSIICYDLRIHNRGVTQSALYQKNIFDDEISGVTYSPDDTLIAIQSIGGKTKLLNANKINFFQCLERPDFLKNESPTCAPVFSADGNELICTFPYTLIAHDVVTHSYVSFVNDELAQVNGAHWLSGGNLCTIHADGNVAIW</sequence>
<dbReference type="InterPro" id="IPR001680">
    <property type="entry name" value="WD40_rpt"/>
</dbReference>
<dbReference type="AlphaFoldDB" id="W6ZZD8"/>
<gene>
    <name evidence="5" type="ORF">C922_04986</name>
</gene>